<feature type="domain" description="HTH araC/xylS-type" evidence="4">
    <location>
        <begin position="216"/>
        <end position="317"/>
    </location>
</feature>
<keyword evidence="6" id="KW-1185">Reference proteome</keyword>
<dbReference type="Gene3D" id="1.10.10.60">
    <property type="entry name" value="Homeodomain-like"/>
    <property type="match status" value="1"/>
</dbReference>
<evidence type="ECO:0000313" key="6">
    <source>
        <dbReference type="Proteomes" id="UP000438476"/>
    </source>
</evidence>
<proteinExistence type="predicted"/>
<dbReference type="InterPro" id="IPR009057">
    <property type="entry name" value="Homeodomain-like_sf"/>
</dbReference>
<dbReference type="GO" id="GO:0043565">
    <property type="term" value="F:sequence-specific DNA binding"/>
    <property type="evidence" value="ECO:0007669"/>
    <property type="project" value="InterPro"/>
</dbReference>
<dbReference type="PROSITE" id="PS01124">
    <property type="entry name" value="HTH_ARAC_FAMILY_2"/>
    <property type="match status" value="1"/>
</dbReference>
<dbReference type="GO" id="GO:0003700">
    <property type="term" value="F:DNA-binding transcription factor activity"/>
    <property type="evidence" value="ECO:0007669"/>
    <property type="project" value="InterPro"/>
</dbReference>
<dbReference type="InterPro" id="IPR035418">
    <property type="entry name" value="AraC-bd_2"/>
</dbReference>
<dbReference type="SUPFAM" id="SSF46689">
    <property type="entry name" value="Homeodomain-like"/>
    <property type="match status" value="1"/>
</dbReference>
<dbReference type="PANTHER" id="PTHR43280:SF2">
    <property type="entry name" value="HTH-TYPE TRANSCRIPTIONAL REGULATOR EXSA"/>
    <property type="match status" value="1"/>
</dbReference>
<dbReference type="PRINTS" id="PR00032">
    <property type="entry name" value="HTHARAC"/>
</dbReference>
<dbReference type="InterPro" id="IPR018060">
    <property type="entry name" value="HTH_AraC"/>
</dbReference>
<reference evidence="5 6" key="1">
    <citation type="submission" date="2019-12" db="EMBL/GenBank/DDBJ databases">
        <title>Genomic-based taxomic classification of the family Erythrobacteraceae.</title>
        <authorList>
            <person name="Xu L."/>
        </authorList>
    </citation>
    <scope>NUCLEOTIDE SEQUENCE [LARGE SCALE GENOMIC DNA]</scope>
    <source>
        <strain evidence="5 6">LMG 29518</strain>
    </source>
</reference>
<dbReference type="InterPro" id="IPR018062">
    <property type="entry name" value="HTH_AraC-typ_CS"/>
</dbReference>
<keyword evidence="2" id="KW-0238">DNA-binding</keyword>
<comment type="caution">
    <text evidence="5">The sequence shown here is derived from an EMBL/GenBank/DDBJ whole genome shotgun (WGS) entry which is preliminary data.</text>
</comment>
<dbReference type="SMART" id="SM00342">
    <property type="entry name" value="HTH_ARAC"/>
    <property type="match status" value="1"/>
</dbReference>
<evidence type="ECO:0000313" key="5">
    <source>
        <dbReference type="EMBL" id="MXO66653.1"/>
    </source>
</evidence>
<keyword evidence="1" id="KW-0805">Transcription regulation</keyword>
<gene>
    <name evidence="5" type="ORF">GRI91_12875</name>
</gene>
<dbReference type="Proteomes" id="UP000438476">
    <property type="component" value="Unassembled WGS sequence"/>
</dbReference>
<evidence type="ECO:0000256" key="3">
    <source>
        <dbReference type="ARBA" id="ARBA00023163"/>
    </source>
</evidence>
<sequence>MERARFHEDSSWSSSGLSQRAAIREWQDWAACTIAPIDVRVFEQQHFQARWESQALGHLQMLHMHAPAQRVVHCGQDGSAGQAPPTIQLIYTRKGALDTHMNGRRFAIQPGQFVLLDNTRFYQMEMQTPHDVVDLMMPQGWLDRYLPDPGELLGRPIDAHTGWGSPLGALLETMLAGMDRSPLPRAMIADQLGTLLTLASGIQKLPPSYQRHQLAQEILNRIKRDFRDTELSCSGMAHDLGISQRSLQALLAQQGTSFTQELNTTRLENAAEILTEQHGQNLPISDIAFRCGFLDPGYFTRQFRKRFGVTPSRWRMGGTA</sequence>
<name>A0A6I4T9H4_9SPHN</name>
<keyword evidence="3" id="KW-0804">Transcription</keyword>
<organism evidence="5 6">
    <name type="scientific">Altericroceibacterium endophyticum</name>
    <dbReference type="NCBI Taxonomy" id="1808508"/>
    <lineage>
        <taxon>Bacteria</taxon>
        <taxon>Pseudomonadati</taxon>
        <taxon>Pseudomonadota</taxon>
        <taxon>Alphaproteobacteria</taxon>
        <taxon>Sphingomonadales</taxon>
        <taxon>Erythrobacteraceae</taxon>
        <taxon>Altericroceibacterium</taxon>
    </lineage>
</organism>
<evidence type="ECO:0000259" key="4">
    <source>
        <dbReference type="PROSITE" id="PS01124"/>
    </source>
</evidence>
<dbReference type="Pfam" id="PF12833">
    <property type="entry name" value="HTH_18"/>
    <property type="match status" value="1"/>
</dbReference>
<evidence type="ECO:0000256" key="1">
    <source>
        <dbReference type="ARBA" id="ARBA00023015"/>
    </source>
</evidence>
<dbReference type="Pfam" id="PF14525">
    <property type="entry name" value="AraC_binding_2"/>
    <property type="match status" value="1"/>
</dbReference>
<protein>
    <submittedName>
        <fullName evidence="5">Helix-turn-helix domain-containing protein</fullName>
    </submittedName>
</protein>
<dbReference type="EMBL" id="WTYT01000005">
    <property type="protein sequence ID" value="MXO66653.1"/>
    <property type="molecule type" value="Genomic_DNA"/>
</dbReference>
<accession>A0A6I4T9H4</accession>
<dbReference type="PROSITE" id="PS00041">
    <property type="entry name" value="HTH_ARAC_FAMILY_1"/>
    <property type="match status" value="1"/>
</dbReference>
<evidence type="ECO:0000256" key="2">
    <source>
        <dbReference type="ARBA" id="ARBA00023125"/>
    </source>
</evidence>
<dbReference type="AlphaFoldDB" id="A0A6I4T9H4"/>
<dbReference type="InterPro" id="IPR020449">
    <property type="entry name" value="Tscrpt_reg_AraC-type_HTH"/>
</dbReference>
<dbReference type="OrthoDB" id="7191628at2"/>
<dbReference type="RefSeq" id="WP_160737081.1">
    <property type="nucleotide sequence ID" value="NZ_WTYT01000005.1"/>
</dbReference>
<dbReference type="PANTHER" id="PTHR43280">
    <property type="entry name" value="ARAC-FAMILY TRANSCRIPTIONAL REGULATOR"/>
    <property type="match status" value="1"/>
</dbReference>